<comment type="caution">
    <text evidence="2">The sequence shown here is derived from an EMBL/GenBank/DDBJ whole genome shotgun (WGS) entry which is preliminary data.</text>
</comment>
<name>A0A1F6LH83_9BACT</name>
<organism evidence="2 3">
    <name type="scientific">Candidatus Magasanikbacteria bacterium RIFCSPHIGHO2_01_FULL_33_34</name>
    <dbReference type="NCBI Taxonomy" id="1798671"/>
    <lineage>
        <taxon>Bacteria</taxon>
        <taxon>Candidatus Magasanikiibacteriota</taxon>
    </lineage>
</organism>
<dbReference type="InterPro" id="IPR016024">
    <property type="entry name" value="ARM-type_fold"/>
</dbReference>
<reference evidence="2 3" key="1">
    <citation type="journal article" date="2016" name="Nat. Commun.">
        <title>Thousands of microbial genomes shed light on interconnected biogeochemical processes in an aquifer system.</title>
        <authorList>
            <person name="Anantharaman K."/>
            <person name="Brown C.T."/>
            <person name="Hug L.A."/>
            <person name="Sharon I."/>
            <person name="Castelle C.J."/>
            <person name="Probst A.J."/>
            <person name="Thomas B.C."/>
            <person name="Singh A."/>
            <person name="Wilkins M.J."/>
            <person name="Karaoz U."/>
            <person name="Brodie E.L."/>
            <person name="Williams K.H."/>
            <person name="Hubbard S.S."/>
            <person name="Banfield J.F."/>
        </authorList>
    </citation>
    <scope>NUCLEOTIDE SEQUENCE [LARGE SCALE GENOMIC DNA]</scope>
</reference>
<dbReference type="AlphaFoldDB" id="A0A1F6LH83"/>
<protein>
    <recommendedName>
        <fullName evidence="1">Clathrin/coatomer adaptor adaptin-like N-terminal domain-containing protein</fullName>
    </recommendedName>
</protein>
<dbReference type="GO" id="GO:0006886">
    <property type="term" value="P:intracellular protein transport"/>
    <property type="evidence" value="ECO:0007669"/>
    <property type="project" value="InterPro"/>
</dbReference>
<dbReference type="Proteomes" id="UP000177067">
    <property type="component" value="Unassembled WGS sequence"/>
</dbReference>
<evidence type="ECO:0000313" key="2">
    <source>
        <dbReference type="EMBL" id="OGH58798.1"/>
    </source>
</evidence>
<dbReference type="Gene3D" id="1.25.10.10">
    <property type="entry name" value="Leucine-rich Repeat Variant"/>
    <property type="match status" value="2"/>
</dbReference>
<dbReference type="SUPFAM" id="SSF48371">
    <property type="entry name" value="ARM repeat"/>
    <property type="match status" value="1"/>
</dbReference>
<proteinExistence type="predicted"/>
<evidence type="ECO:0000313" key="3">
    <source>
        <dbReference type="Proteomes" id="UP000177067"/>
    </source>
</evidence>
<dbReference type="GO" id="GO:0030117">
    <property type="term" value="C:membrane coat"/>
    <property type="evidence" value="ECO:0007669"/>
    <property type="project" value="InterPro"/>
</dbReference>
<evidence type="ECO:0000259" key="1">
    <source>
        <dbReference type="Pfam" id="PF01602"/>
    </source>
</evidence>
<dbReference type="InterPro" id="IPR011989">
    <property type="entry name" value="ARM-like"/>
</dbReference>
<dbReference type="GO" id="GO:0016192">
    <property type="term" value="P:vesicle-mediated transport"/>
    <property type="evidence" value="ECO:0007669"/>
    <property type="project" value="InterPro"/>
</dbReference>
<dbReference type="Pfam" id="PF01602">
    <property type="entry name" value="Adaptin_N"/>
    <property type="match status" value="1"/>
</dbReference>
<accession>A0A1F6LH83</accession>
<feature type="domain" description="Clathrin/coatomer adaptor adaptin-like N-terminal" evidence="1">
    <location>
        <begin position="65"/>
        <end position="226"/>
    </location>
</feature>
<sequence>MGEMNPEILIQEESFKVNTNNTFDIDSFKNNKEMYELLGSPLLTEKDFNRYLKSNENLTKFDYKDNIKKALNDDDDHYVRLEAIKLLTYLPESERSEYIKKCLNDENTFVRLEAVKLLIHLPESERSDYIKKALNDDDYSVHEEAVKLLTYLPESERSDYIEKGLNDERAFVRLEAVKLIINLPESERSEYIKKCLNDENTFVRLEAIKLIINLPESERSDYIKKCLSDGNDEKNSIRLEAIKLIINLPESERSDYIKKCLSDDDYFVRLETIKLITHLSESERLEYINSYPEYFEELKDIFSQTPLYKEQPDKFFKSTFNKTGSKTTLLDSVPGQPENTLRDKVIIRNIDLSTYEAWKKAYEACNFWKEKGFDYVPVEPIVKVNPSKEGMFKVDIVTRVLKGLSFSSLMSKSGMYVDYINDMGIKIIEGLNELGIKHGHAHQGNFVVVFPVSETGKIQLEKLPRVYIIDFDEAESL</sequence>
<dbReference type="InterPro" id="IPR002553">
    <property type="entry name" value="Clathrin/coatomer_adapt-like_N"/>
</dbReference>
<dbReference type="EMBL" id="MFPS01000008">
    <property type="protein sequence ID" value="OGH58798.1"/>
    <property type="molecule type" value="Genomic_DNA"/>
</dbReference>
<gene>
    <name evidence="2" type="ORF">A2725_03550</name>
</gene>